<evidence type="ECO:0000256" key="1">
    <source>
        <dbReference type="SAM" id="SignalP"/>
    </source>
</evidence>
<evidence type="ECO:0008006" key="4">
    <source>
        <dbReference type="Google" id="ProtNLM"/>
    </source>
</evidence>
<reference evidence="3" key="1">
    <citation type="journal article" date="2017" name="Proc. Natl. Acad. Sci. U.S.A.">
        <title>Simulation of Deepwater Horizon oil plume reveals substrate specialization within a complex community of hydrocarbon-degraders.</title>
        <authorList>
            <person name="Hu P."/>
            <person name="Dubinsky E.A."/>
            <person name="Probst A.J."/>
            <person name="Wang J."/>
            <person name="Sieber C.M.K."/>
            <person name="Tom L.M."/>
            <person name="Gardinali P."/>
            <person name="Banfield J.F."/>
            <person name="Atlas R.M."/>
            <person name="Andersen G.L."/>
        </authorList>
    </citation>
    <scope>NUCLEOTIDE SEQUENCE [LARGE SCALE GENOMIC DNA]</scope>
</reference>
<keyword evidence="1" id="KW-0732">Signal</keyword>
<comment type="caution">
    <text evidence="2">The sequence shown here is derived from an EMBL/GenBank/DDBJ whole genome shotgun (WGS) entry which is preliminary data.</text>
</comment>
<dbReference type="Proteomes" id="UP000196102">
    <property type="component" value="Unassembled WGS sequence"/>
</dbReference>
<gene>
    <name evidence="2" type="ORF">A9Q93_06840</name>
</gene>
<dbReference type="AlphaFoldDB" id="A0A1Z8AYN3"/>
<evidence type="ECO:0000313" key="3">
    <source>
        <dbReference type="Proteomes" id="UP000196102"/>
    </source>
</evidence>
<dbReference type="EMBL" id="MAAX01000108">
    <property type="protein sequence ID" value="OUS15454.1"/>
    <property type="molecule type" value="Genomic_DNA"/>
</dbReference>
<sequence>MHKIKNLIAASILLAAFFSEAQERSLIENIGVKINYSQTNSFERDFTPAVLDWQHKNYRTFRLGLSYDVATKKKWNYNYNISIDWSKDIINYTINDPDFDEQVFSRRLTGNGTVYFIFESQFLYALNKSQSLHGMIAPQINFTLFDDEGRSGIGGSNSLNGYSYRLNTVDRNRIIRPSLALGLQYDLPTKTKMRLGAFYSYSFTPIYFGEFTYENSNGVTASGEWEQKGHQAGITFQIFPFFKRPSN</sequence>
<organism evidence="2 3">
    <name type="scientific">Nonlabens dokdonensis</name>
    <dbReference type="NCBI Taxonomy" id="328515"/>
    <lineage>
        <taxon>Bacteria</taxon>
        <taxon>Pseudomonadati</taxon>
        <taxon>Bacteroidota</taxon>
        <taxon>Flavobacteriia</taxon>
        <taxon>Flavobacteriales</taxon>
        <taxon>Flavobacteriaceae</taxon>
        <taxon>Nonlabens</taxon>
    </lineage>
</organism>
<dbReference type="RefSeq" id="WP_303686661.1">
    <property type="nucleotide sequence ID" value="NZ_CAJXYO010000001.1"/>
</dbReference>
<accession>A0A1Z8AYN3</accession>
<evidence type="ECO:0000313" key="2">
    <source>
        <dbReference type="EMBL" id="OUS15454.1"/>
    </source>
</evidence>
<proteinExistence type="predicted"/>
<feature type="chain" id="PRO_5013097395" description="Outer membrane protein beta-barrel domain-containing protein" evidence="1">
    <location>
        <begin position="22"/>
        <end position="247"/>
    </location>
</feature>
<protein>
    <recommendedName>
        <fullName evidence="4">Outer membrane protein beta-barrel domain-containing protein</fullName>
    </recommendedName>
</protein>
<feature type="signal peptide" evidence="1">
    <location>
        <begin position="1"/>
        <end position="21"/>
    </location>
</feature>
<name>A0A1Z8AYN3_9FLAO</name>